<comment type="similarity">
    <text evidence="7">Belongs to the binding-protein-dependent transport system permease family.</text>
</comment>
<feature type="transmembrane region" description="Helical" evidence="7">
    <location>
        <begin position="162"/>
        <end position="187"/>
    </location>
</feature>
<dbReference type="Pfam" id="PF00528">
    <property type="entry name" value="BPD_transp_1"/>
    <property type="match status" value="1"/>
</dbReference>
<dbReference type="PROSITE" id="PS50928">
    <property type="entry name" value="ABC_TM1"/>
    <property type="match status" value="1"/>
</dbReference>
<evidence type="ECO:0000256" key="7">
    <source>
        <dbReference type="RuleBase" id="RU363032"/>
    </source>
</evidence>
<dbReference type="RefSeq" id="WP_369018286.1">
    <property type="nucleotide sequence ID" value="NZ_CP121689.1"/>
</dbReference>
<dbReference type="PANTHER" id="PTHR43005:SF1">
    <property type="entry name" value="SPERMIDINE_PUTRESCINE TRANSPORT SYSTEM PERMEASE PROTEIN"/>
    <property type="match status" value="1"/>
</dbReference>
<evidence type="ECO:0000259" key="8">
    <source>
        <dbReference type="PROSITE" id="PS50928"/>
    </source>
</evidence>
<feature type="transmembrane region" description="Helical" evidence="7">
    <location>
        <begin position="77"/>
        <end position="98"/>
    </location>
</feature>
<dbReference type="EMBL" id="CP121689">
    <property type="protein sequence ID" value="WZL76128.1"/>
    <property type="molecule type" value="Genomic_DNA"/>
</dbReference>
<evidence type="ECO:0000256" key="1">
    <source>
        <dbReference type="ARBA" id="ARBA00004651"/>
    </source>
</evidence>
<keyword evidence="6 7" id="KW-0472">Membrane</keyword>
<feature type="domain" description="ABC transmembrane type-1" evidence="8">
    <location>
        <begin position="73"/>
        <end position="285"/>
    </location>
</feature>
<feature type="transmembrane region" description="Helical" evidence="7">
    <location>
        <begin position="237"/>
        <end position="258"/>
    </location>
</feature>
<evidence type="ECO:0000256" key="4">
    <source>
        <dbReference type="ARBA" id="ARBA00022692"/>
    </source>
</evidence>
<feature type="transmembrane region" description="Helical" evidence="7">
    <location>
        <begin position="12"/>
        <end position="33"/>
    </location>
</feature>
<accession>A0ABZ2YEH8</accession>
<reference evidence="9 10" key="1">
    <citation type="submission" date="2023-03" db="EMBL/GenBank/DDBJ databases">
        <title>Novel Species.</title>
        <authorList>
            <person name="Ma S."/>
        </authorList>
    </citation>
    <scope>NUCLEOTIDE SEQUENCE [LARGE SCALE GENOMIC DNA]</scope>
    <source>
        <strain evidence="9 10">B11</strain>
    </source>
</reference>
<evidence type="ECO:0000256" key="2">
    <source>
        <dbReference type="ARBA" id="ARBA00022448"/>
    </source>
</evidence>
<keyword evidence="3" id="KW-1003">Cell membrane</keyword>
<evidence type="ECO:0000256" key="5">
    <source>
        <dbReference type="ARBA" id="ARBA00022989"/>
    </source>
</evidence>
<protein>
    <submittedName>
        <fullName evidence="9">Sugar ABC transporter permease</fullName>
    </submittedName>
</protein>
<dbReference type="CDD" id="cd06261">
    <property type="entry name" value="TM_PBP2"/>
    <property type="match status" value="1"/>
</dbReference>
<gene>
    <name evidence="9" type="ORF">QBE54_11235</name>
</gene>
<comment type="subcellular location">
    <subcellularLocation>
        <location evidence="1 7">Cell membrane</location>
        <topology evidence="1 7">Multi-pass membrane protein</topology>
    </subcellularLocation>
</comment>
<keyword evidence="2 7" id="KW-0813">Transport</keyword>
<dbReference type="SUPFAM" id="SSF161098">
    <property type="entry name" value="MetI-like"/>
    <property type="match status" value="1"/>
</dbReference>
<dbReference type="Gene3D" id="1.10.3720.10">
    <property type="entry name" value="MetI-like"/>
    <property type="match status" value="1"/>
</dbReference>
<proteinExistence type="inferred from homology"/>
<evidence type="ECO:0000256" key="3">
    <source>
        <dbReference type="ARBA" id="ARBA00022475"/>
    </source>
</evidence>
<dbReference type="InterPro" id="IPR035906">
    <property type="entry name" value="MetI-like_sf"/>
</dbReference>
<dbReference type="InterPro" id="IPR000515">
    <property type="entry name" value="MetI-like"/>
</dbReference>
<evidence type="ECO:0000313" key="10">
    <source>
        <dbReference type="Proteomes" id="UP001461341"/>
    </source>
</evidence>
<feature type="transmembrane region" description="Helical" evidence="7">
    <location>
        <begin position="264"/>
        <end position="286"/>
    </location>
</feature>
<evidence type="ECO:0000256" key="6">
    <source>
        <dbReference type="ARBA" id="ARBA00023136"/>
    </source>
</evidence>
<keyword evidence="4 7" id="KW-0812">Transmembrane</keyword>
<dbReference type="Proteomes" id="UP001461341">
    <property type="component" value="Chromosome"/>
</dbReference>
<dbReference type="PANTHER" id="PTHR43005">
    <property type="entry name" value="BLR7065 PROTEIN"/>
    <property type="match status" value="1"/>
</dbReference>
<name>A0ABZ2YEH8_9BACT</name>
<organism evidence="9 10">
    <name type="scientific">Thermatribacter velox</name>
    <dbReference type="NCBI Taxonomy" id="3039681"/>
    <lineage>
        <taxon>Bacteria</taxon>
        <taxon>Pseudomonadati</taxon>
        <taxon>Atribacterota</taxon>
        <taxon>Atribacteria</taxon>
        <taxon>Atribacterales</taxon>
        <taxon>Thermatribacteraceae</taxon>
        <taxon>Thermatribacter</taxon>
    </lineage>
</organism>
<keyword evidence="5 7" id="KW-1133">Transmembrane helix</keyword>
<keyword evidence="10" id="KW-1185">Reference proteome</keyword>
<feature type="transmembrane region" description="Helical" evidence="7">
    <location>
        <begin position="110"/>
        <end position="131"/>
    </location>
</feature>
<evidence type="ECO:0000313" key="9">
    <source>
        <dbReference type="EMBL" id="WZL76128.1"/>
    </source>
</evidence>
<sequence length="292" mass="33622">MRYSLRRREEILAFQFLLPTLLVIALIILYPLLFNVWLSFQRVTLTSIGENNPFAGFKNFWAVFRNQEFLPALWVNIFYSVTSSFFAMLLGLWAALIINQRFRGRGLVRGIFLFPYVAPVIALAFVWRWILNPLYGVGNYFLVSLGVTDVGWAWLSEKPLALIAVIVFQAWRYFPFCMLLTLARLQAIPQEFFEVGDVEGASSAQKFFYIVLPELRNTLGVIFLLRFMWSFNKFDDIYLLTGGAAGTKTLPIMVYNLGFEVQNLGEGAACSMVLFLILIVSLPIYIKRVLRW</sequence>